<dbReference type="Pfam" id="PF14491">
    <property type="entry name" value="DUF4435"/>
    <property type="match status" value="1"/>
</dbReference>
<evidence type="ECO:0000313" key="3">
    <source>
        <dbReference type="Proteomes" id="UP000273278"/>
    </source>
</evidence>
<dbReference type="InterPro" id="IPR029492">
    <property type="entry name" value="DUF4435"/>
</dbReference>
<gene>
    <name evidence="2" type="ORF">BKD89_03640</name>
</gene>
<reference evidence="2 3" key="1">
    <citation type="submission" date="2016-10" db="EMBL/GenBank/DDBJ databases">
        <title>Complete genome of the TMA-utilizing, human hosted archaeon Methanomethylophilus alvus Gen. nov, sp. nov., strain Mx-05, derived from a pure culture.</title>
        <authorList>
            <person name="Brugere J.-F."/>
            <person name="Ben Hania W."/>
            <person name="Chaudhary P.P."/>
            <person name="Gaci N."/>
            <person name="Borrel G."/>
            <person name="Cao Van Tuat L."/>
            <person name="Fardeau M.-L."/>
            <person name="Harris H.M.B."/>
            <person name="O'Toole P.W."/>
            <person name="Ollivier B."/>
        </authorList>
    </citation>
    <scope>NUCLEOTIDE SEQUENCE [LARGE SCALE GENOMIC DNA]</scope>
    <source>
        <strain evidence="2 3">Mx-05</strain>
    </source>
</reference>
<dbReference type="EMBL" id="CP017686">
    <property type="protein sequence ID" value="AYQ54897.1"/>
    <property type="molecule type" value="Genomic_DNA"/>
</dbReference>
<sequence length="270" mass="30619">MMRSVFKGTILVVEGVTDSRLYSKFTDKEGVRILIAHSKDNVRRSVTECQTRRGDSKVVGITDKDIDGLIGRRKSPPLFETDRNDIESMMMCSKALDDVMSEYADPEKLRNFEEKHGKLSDAIARAASPVCALMYISYRRGMNLSFKDLDHSRFVNSHTLETDIPRMVSEVYAQSMAQMYPKQTIADQVRSMLKSLDDPWDAVRGHDAVSILALALRNTFGSYNAKYIRDGELSGALRLAYGLAYFKKTELYAVSENWCGSKDLDLWVIR</sequence>
<feature type="domain" description="DUF4435" evidence="1">
    <location>
        <begin position="10"/>
        <end position="212"/>
    </location>
</feature>
<evidence type="ECO:0000259" key="1">
    <source>
        <dbReference type="Pfam" id="PF14491"/>
    </source>
</evidence>
<dbReference type="OMA" id="CCGHDLI"/>
<accession>A0A3G3IGE0</accession>
<organism evidence="2 3">
    <name type="scientific">Methanomethylophilus alvi</name>
    <dbReference type="NCBI Taxonomy" id="1291540"/>
    <lineage>
        <taxon>Archaea</taxon>
        <taxon>Methanobacteriati</taxon>
        <taxon>Thermoplasmatota</taxon>
        <taxon>Thermoplasmata</taxon>
        <taxon>Methanomassiliicoccales</taxon>
        <taxon>Methanomethylophilaceae</taxon>
        <taxon>Methanomethylophilus</taxon>
    </lineage>
</organism>
<evidence type="ECO:0000313" key="2">
    <source>
        <dbReference type="EMBL" id="AYQ54897.1"/>
    </source>
</evidence>
<protein>
    <recommendedName>
        <fullName evidence="1">DUF4435 domain-containing protein</fullName>
    </recommendedName>
</protein>
<proteinExistence type="predicted"/>
<dbReference type="Proteomes" id="UP000273278">
    <property type="component" value="Chromosome"/>
</dbReference>
<name>A0A3G3IGE0_9ARCH</name>
<dbReference type="AlphaFoldDB" id="A0A3G3IGE0"/>